<keyword evidence="3" id="KW-1185">Reference proteome</keyword>
<evidence type="ECO:0000313" key="2">
    <source>
        <dbReference type="EMBL" id="MPC42440.1"/>
    </source>
</evidence>
<dbReference type="AlphaFoldDB" id="A0A5B7F4T6"/>
<reference evidence="2 3" key="1">
    <citation type="submission" date="2019-05" db="EMBL/GenBank/DDBJ databases">
        <title>Another draft genome of Portunus trituberculatus and its Hox gene families provides insights of decapod evolution.</title>
        <authorList>
            <person name="Jeong J.-H."/>
            <person name="Song I."/>
            <person name="Kim S."/>
            <person name="Choi T."/>
            <person name="Kim D."/>
            <person name="Ryu S."/>
            <person name="Kim W."/>
        </authorList>
    </citation>
    <scope>NUCLEOTIDE SEQUENCE [LARGE SCALE GENOMIC DNA]</scope>
    <source>
        <tissue evidence="2">Muscle</tissue>
    </source>
</reference>
<organism evidence="2 3">
    <name type="scientific">Portunus trituberculatus</name>
    <name type="common">Swimming crab</name>
    <name type="synonym">Neptunus trituberculatus</name>
    <dbReference type="NCBI Taxonomy" id="210409"/>
    <lineage>
        <taxon>Eukaryota</taxon>
        <taxon>Metazoa</taxon>
        <taxon>Ecdysozoa</taxon>
        <taxon>Arthropoda</taxon>
        <taxon>Crustacea</taxon>
        <taxon>Multicrustacea</taxon>
        <taxon>Malacostraca</taxon>
        <taxon>Eumalacostraca</taxon>
        <taxon>Eucarida</taxon>
        <taxon>Decapoda</taxon>
        <taxon>Pleocyemata</taxon>
        <taxon>Brachyura</taxon>
        <taxon>Eubrachyura</taxon>
        <taxon>Portunoidea</taxon>
        <taxon>Portunidae</taxon>
        <taxon>Portuninae</taxon>
        <taxon>Portunus</taxon>
    </lineage>
</organism>
<dbReference type="Proteomes" id="UP000324222">
    <property type="component" value="Unassembled WGS sequence"/>
</dbReference>
<evidence type="ECO:0000313" key="3">
    <source>
        <dbReference type="Proteomes" id="UP000324222"/>
    </source>
</evidence>
<gene>
    <name evidence="2" type="ORF">E2C01_036062</name>
</gene>
<comment type="caution">
    <text evidence="2">The sequence shown here is derived from an EMBL/GenBank/DDBJ whole genome shotgun (WGS) entry which is preliminary data.</text>
</comment>
<accession>A0A5B7F4T6</accession>
<evidence type="ECO:0000256" key="1">
    <source>
        <dbReference type="SAM" id="MobiDB-lite"/>
    </source>
</evidence>
<feature type="region of interest" description="Disordered" evidence="1">
    <location>
        <begin position="89"/>
        <end position="127"/>
    </location>
</feature>
<sequence>MTTTGCEERTSCCHIRQGGGGAGRGAAGLLPGRRHWTFSSIPARPHLLPMTSRGADLTYNILEDAVQILDARPSHPPAGIPAAVRHLRPRTEAREQRPASDVNLVSGTSQGLAEERTERKQRRMNAERRATPNLRKYVPRKRRSRTHRRELSHHPQPRFALAGCAVQEHLCSLCIIDYGCCGIVGLAYFNGAGGVSQVCVASPACIYDQEASEILHSLPV</sequence>
<feature type="compositionally biased region" description="Basic and acidic residues" evidence="1">
    <location>
        <begin position="113"/>
        <end position="127"/>
    </location>
</feature>
<feature type="compositionally biased region" description="Basic and acidic residues" evidence="1">
    <location>
        <begin position="89"/>
        <end position="98"/>
    </location>
</feature>
<dbReference type="EMBL" id="VSRR010005439">
    <property type="protein sequence ID" value="MPC42440.1"/>
    <property type="molecule type" value="Genomic_DNA"/>
</dbReference>
<protein>
    <submittedName>
        <fullName evidence="2">Uncharacterized protein</fullName>
    </submittedName>
</protein>
<name>A0A5B7F4T6_PORTR</name>
<proteinExistence type="predicted"/>